<comment type="caution">
    <text evidence="2">The sequence shown here is derived from an EMBL/GenBank/DDBJ whole genome shotgun (WGS) entry which is preliminary data.</text>
</comment>
<evidence type="ECO:0000256" key="1">
    <source>
        <dbReference type="SAM" id="Phobius"/>
    </source>
</evidence>
<keyword evidence="1" id="KW-1133">Transmembrane helix</keyword>
<dbReference type="AlphaFoldDB" id="A0AA45WTL1"/>
<dbReference type="EMBL" id="FXUF01000002">
    <property type="protein sequence ID" value="SMP43756.1"/>
    <property type="molecule type" value="Genomic_DNA"/>
</dbReference>
<proteinExistence type="predicted"/>
<protein>
    <recommendedName>
        <fullName evidence="4">DUF3311 domain-containing protein</fullName>
    </recommendedName>
</protein>
<keyword evidence="1" id="KW-0472">Membrane</keyword>
<accession>A0AA45WTL1</accession>
<sequence length="91" mass="10362">MADSKKGLSAKTIWTLLLIGFAIMEFPGIYFINRIEPMIFGMPFIYSFTIVMWAYMCTILLYAYKTNWGKGADFIEGEKDEQDGVKGGNNQ</sequence>
<dbReference type="RefSeq" id="WP_283408008.1">
    <property type="nucleotide sequence ID" value="NZ_FXUF01000002.1"/>
</dbReference>
<keyword evidence="1" id="KW-0812">Transmembrane</keyword>
<reference evidence="2" key="1">
    <citation type="submission" date="2017-05" db="EMBL/GenBank/DDBJ databases">
        <authorList>
            <person name="Varghese N."/>
            <person name="Submissions S."/>
        </authorList>
    </citation>
    <scope>NUCLEOTIDE SEQUENCE</scope>
    <source>
        <strain evidence="2">Su22</strain>
    </source>
</reference>
<evidence type="ECO:0000313" key="3">
    <source>
        <dbReference type="Proteomes" id="UP001158066"/>
    </source>
</evidence>
<organism evidence="2 3">
    <name type="scientific">Anoxynatronum buryatiense</name>
    <dbReference type="NCBI Taxonomy" id="489973"/>
    <lineage>
        <taxon>Bacteria</taxon>
        <taxon>Bacillati</taxon>
        <taxon>Bacillota</taxon>
        <taxon>Clostridia</taxon>
        <taxon>Eubacteriales</taxon>
        <taxon>Clostridiaceae</taxon>
        <taxon>Anoxynatronum</taxon>
    </lineage>
</organism>
<evidence type="ECO:0008006" key="4">
    <source>
        <dbReference type="Google" id="ProtNLM"/>
    </source>
</evidence>
<gene>
    <name evidence="2" type="ORF">SAMN06296020_10292</name>
</gene>
<feature type="transmembrane region" description="Helical" evidence="1">
    <location>
        <begin position="12"/>
        <end position="32"/>
    </location>
</feature>
<evidence type="ECO:0000313" key="2">
    <source>
        <dbReference type="EMBL" id="SMP43756.1"/>
    </source>
</evidence>
<dbReference type="Proteomes" id="UP001158066">
    <property type="component" value="Unassembled WGS sequence"/>
</dbReference>
<keyword evidence="3" id="KW-1185">Reference proteome</keyword>
<feature type="transmembrane region" description="Helical" evidence="1">
    <location>
        <begin position="44"/>
        <end position="64"/>
    </location>
</feature>
<name>A0AA45WTL1_9CLOT</name>